<dbReference type="AlphaFoldDB" id="A0A2U9CPV5"/>
<feature type="region of interest" description="Disordered" evidence="1">
    <location>
        <begin position="1"/>
        <end position="66"/>
    </location>
</feature>
<name>A0A2U9CPV5_SCOMX</name>
<evidence type="ECO:0000256" key="1">
    <source>
        <dbReference type="SAM" id="MobiDB-lite"/>
    </source>
</evidence>
<gene>
    <name evidence="2" type="ORF">SMAX5B_017319</name>
</gene>
<reference evidence="2 3" key="1">
    <citation type="submission" date="2017-12" db="EMBL/GenBank/DDBJ databases">
        <title>Integrating genomic resources of turbot (Scophthalmus maximus) in depth evaluation of genetic and physical mapping variation across individuals.</title>
        <authorList>
            <person name="Martinez P."/>
        </authorList>
    </citation>
    <scope>NUCLEOTIDE SEQUENCE [LARGE SCALE GENOMIC DNA]</scope>
</reference>
<proteinExistence type="predicted"/>
<dbReference type="EMBL" id="CP026260">
    <property type="protein sequence ID" value="AWP17990.1"/>
    <property type="molecule type" value="Genomic_DNA"/>
</dbReference>
<evidence type="ECO:0000313" key="2">
    <source>
        <dbReference type="EMBL" id="AWP17990.1"/>
    </source>
</evidence>
<keyword evidence="3" id="KW-1185">Reference proteome</keyword>
<dbReference type="Proteomes" id="UP000246464">
    <property type="component" value="Chromosome 18"/>
</dbReference>
<protein>
    <submittedName>
        <fullName evidence="2">Uncharacterized protein</fullName>
    </submittedName>
</protein>
<evidence type="ECO:0000313" key="3">
    <source>
        <dbReference type="Proteomes" id="UP000246464"/>
    </source>
</evidence>
<organism evidence="2 3">
    <name type="scientific">Scophthalmus maximus</name>
    <name type="common">Turbot</name>
    <name type="synonym">Psetta maxima</name>
    <dbReference type="NCBI Taxonomy" id="52904"/>
    <lineage>
        <taxon>Eukaryota</taxon>
        <taxon>Metazoa</taxon>
        <taxon>Chordata</taxon>
        <taxon>Craniata</taxon>
        <taxon>Vertebrata</taxon>
        <taxon>Euteleostomi</taxon>
        <taxon>Actinopterygii</taxon>
        <taxon>Neopterygii</taxon>
        <taxon>Teleostei</taxon>
        <taxon>Neoteleostei</taxon>
        <taxon>Acanthomorphata</taxon>
        <taxon>Carangaria</taxon>
        <taxon>Pleuronectiformes</taxon>
        <taxon>Pleuronectoidei</taxon>
        <taxon>Scophthalmidae</taxon>
        <taxon>Scophthalmus</taxon>
    </lineage>
</organism>
<sequence length="66" mass="7360">MHRCQPPCKNEEVEEEKNDQSSCPRQELHGAAINTRRNLTASVQPPEGRKSATDGQGDAWEKKLDG</sequence>
<accession>A0A2U9CPV5</accession>